<evidence type="ECO:0000259" key="7">
    <source>
        <dbReference type="Pfam" id="PF03553"/>
    </source>
</evidence>
<evidence type="ECO:0000256" key="5">
    <source>
        <dbReference type="ARBA" id="ARBA00023136"/>
    </source>
</evidence>
<feature type="transmembrane region" description="Helical" evidence="6">
    <location>
        <begin position="70"/>
        <end position="99"/>
    </location>
</feature>
<feature type="transmembrane region" description="Helical" evidence="6">
    <location>
        <begin position="475"/>
        <end position="492"/>
    </location>
</feature>
<feature type="transmembrane region" description="Helical" evidence="6">
    <location>
        <begin position="285"/>
        <end position="306"/>
    </location>
</feature>
<feature type="transmembrane region" description="Helical" evidence="6">
    <location>
        <begin position="198"/>
        <end position="215"/>
    </location>
</feature>
<feature type="transmembrane region" description="Helical" evidence="6">
    <location>
        <begin position="243"/>
        <end position="265"/>
    </location>
</feature>
<evidence type="ECO:0000256" key="3">
    <source>
        <dbReference type="ARBA" id="ARBA00022692"/>
    </source>
</evidence>
<evidence type="ECO:0000256" key="1">
    <source>
        <dbReference type="ARBA" id="ARBA00004651"/>
    </source>
</evidence>
<keyword evidence="4 6" id="KW-1133">Transmembrane helix</keyword>
<comment type="subcellular location">
    <subcellularLocation>
        <location evidence="1">Cell membrane</location>
        <topology evidence="1">Multi-pass membrane protein</topology>
    </subcellularLocation>
</comment>
<evidence type="ECO:0000313" key="8">
    <source>
        <dbReference type="EMBL" id="MDA3968227.1"/>
    </source>
</evidence>
<keyword evidence="2" id="KW-1003">Cell membrane</keyword>
<sequence>MYVDSALSLVVPLVVILLVLITRQVVLSLFVGIVLAGFMLKDSFFESLEYVYSSISSVFYSDGEVSVSSLYVFLFLVLLGILTQIMQSSGGMKAFVIWARERVNSPKGSEFLAFIAGIVIFIDDYFNALTVGQIARPLNDANHSTRERLAYIIDSTSAPICILMPISSWGAYILGITSGLIEGESGFSVLVSSIWGNYYAWFALLAVFLTIYWQINLSVMRNNQNVGIDSADELKYSDRCGNIWMLIIPIFSLIVFVGFFIFFTGYKATNSLNPIDMLSSAETGFSLFFGGLCALVISIFVSYKNIELKDYFHIVKDGFISMLPAILILILAWSIGPVIKNDLQTGVYLANISKDYLATSQLSIELIVPVILFLISGFIALCTGTSWGTFAIMLPIGAAIAIQNDVNITLSISAVLAGAVYGDHASPISDTTILSATGAGCSVQSHFITQLPYATTTAFVSVISFGVAGYFNSLLLGYIVGIVGIVGIFWFYKSFLSKGLA</sequence>
<evidence type="ECO:0000313" key="9">
    <source>
        <dbReference type="Proteomes" id="UP001210261"/>
    </source>
</evidence>
<dbReference type="Proteomes" id="UP001210261">
    <property type="component" value="Unassembled WGS sequence"/>
</dbReference>
<dbReference type="RefSeq" id="WP_271020521.1">
    <property type="nucleotide sequence ID" value="NZ_JAQHXR010000001.1"/>
</dbReference>
<gene>
    <name evidence="8" type="ORF">PF021_00885</name>
</gene>
<reference evidence="8 9" key="1">
    <citation type="submission" date="2023-01" db="EMBL/GenBank/DDBJ databases">
        <title>Description of Helicobacter ibis sp. nov. isolated from faecal droppings of black-faced ibis (Theristicus melanopis).</title>
        <authorList>
            <person name="Lopez-Cantillo M."/>
            <person name="Vidal-Veuthey B."/>
            <person name="Mella A."/>
            <person name="De La Haba R."/>
            <person name="Collado L."/>
        </authorList>
    </citation>
    <scope>NUCLEOTIDE SEQUENCE [LARGE SCALE GENOMIC DNA]</scope>
    <source>
        <strain evidence="8 9">A82</strain>
    </source>
</reference>
<feature type="transmembrane region" description="Helical" evidence="6">
    <location>
        <begin position="111"/>
        <end position="135"/>
    </location>
</feature>
<evidence type="ECO:0000256" key="4">
    <source>
        <dbReference type="ARBA" id="ARBA00022989"/>
    </source>
</evidence>
<dbReference type="PANTHER" id="PTHR43478:SF1">
    <property type="entry name" value="NA+_H+ ANTIPORTER NHAC-LIKE C-TERMINAL DOMAIN-CONTAINING PROTEIN"/>
    <property type="match status" value="1"/>
</dbReference>
<name>A0ABT4VBZ1_9HELI</name>
<dbReference type="Pfam" id="PF03553">
    <property type="entry name" value="Na_H_antiporter"/>
    <property type="match status" value="1"/>
</dbReference>
<dbReference type="InterPro" id="IPR018461">
    <property type="entry name" value="Na/H_Antiport_NhaC-like_C"/>
</dbReference>
<evidence type="ECO:0000256" key="2">
    <source>
        <dbReference type="ARBA" id="ARBA00022475"/>
    </source>
</evidence>
<organism evidence="8 9">
    <name type="scientific">Helicobacter ibis</name>
    <dbReference type="NCBI Taxonomy" id="2962633"/>
    <lineage>
        <taxon>Bacteria</taxon>
        <taxon>Pseudomonadati</taxon>
        <taxon>Campylobacterota</taxon>
        <taxon>Epsilonproteobacteria</taxon>
        <taxon>Campylobacterales</taxon>
        <taxon>Helicobacteraceae</taxon>
        <taxon>Helicobacter</taxon>
    </lineage>
</organism>
<proteinExistence type="predicted"/>
<protein>
    <submittedName>
        <fullName evidence="8">Na+/H+ antiporter NhaC family protein</fullName>
    </submittedName>
</protein>
<dbReference type="PANTHER" id="PTHR43478">
    <property type="entry name" value="NA+/H+ ANTIPORTER-RELATED"/>
    <property type="match status" value="1"/>
</dbReference>
<keyword evidence="5 6" id="KW-0472">Membrane</keyword>
<evidence type="ECO:0000256" key="6">
    <source>
        <dbReference type="SAM" id="Phobius"/>
    </source>
</evidence>
<feature type="transmembrane region" description="Helical" evidence="6">
    <location>
        <begin position="451"/>
        <end position="469"/>
    </location>
</feature>
<accession>A0ABT4VBZ1</accession>
<feature type="transmembrane region" description="Helical" evidence="6">
    <location>
        <begin position="318"/>
        <end position="339"/>
    </location>
</feature>
<feature type="domain" description="Na+/H+ antiporter NhaC-like C-terminal" evidence="7">
    <location>
        <begin position="160"/>
        <end position="469"/>
    </location>
</feature>
<keyword evidence="3 6" id="KW-0812">Transmembrane</keyword>
<dbReference type="EMBL" id="JAQHXR010000001">
    <property type="protein sequence ID" value="MDA3968227.1"/>
    <property type="molecule type" value="Genomic_DNA"/>
</dbReference>
<feature type="transmembrane region" description="Helical" evidence="6">
    <location>
        <begin position="7"/>
        <end position="40"/>
    </location>
</feature>
<keyword evidence="9" id="KW-1185">Reference proteome</keyword>
<feature type="transmembrane region" description="Helical" evidence="6">
    <location>
        <begin position="366"/>
        <end position="394"/>
    </location>
</feature>
<comment type="caution">
    <text evidence="8">The sequence shown here is derived from an EMBL/GenBank/DDBJ whole genome shotgun (WGS) entry which is preliminary data.</text>
</comment>